<keyword evidence="6 8" id="KW-0808">Transferase</keyword>
<sequence>MTPLRILSVASEVYPIVKTGGLADVVGALPWALMAEDVEVRTLIPGYPAVMLALEQVSEISSLPNFFGGNARLLGGSHGALDLFVLDAPHLYDRPGNPYLGPEGKDWPDNAFRFAALARAASYIGLGAVPAFVPDIVHGHDWQAGLVPAYLLYSHRPHPGTVMTVHNLAFQGRFPRHFLPPLGLPPESFSIYGLEYYGDISFLKAGLQFADKITTVSPTYAREIQSDEQGMGLGGLLRQRASDLVGILNGIDTAVWDPGSDPAIASHFGIERLEARAPNKAALQTRMGLQVSPETFLLGVVSRLTSQKGLDLLLSCLPTLVGSGIQLALLGDGEAELRDAFHAAAQRYPGQIGVVIGYDEGLAHLIQAGCDALVVPSRFEPCGLTQLCALRYGALPIVTAVGGLADTVIDETEAGVAATGFKCASVTAEALDQTLRRAAAAFYAARSNASNWTRMQLNAMLTDVSWRHRAGRYAELYRQIVAQRRPAG</sequence>
<keyword evidence="12" id="KW-1185">Reference proteome</keyword>
<dbReference type="SUPFAM" id="SSF53756">
    <property type="entry name" value="UDP-Glycosyltransferase/glycogen phosphorylase"/>
    <property type="match status" value="1"/>
</dbReference>
<dbReference type="CDD" id="cd03791">
    <property type="entry name" value="GT5_Glycogen_synthase_DULL1-like"/>
    <property type="match status" value="1"/>
</dbReference>
<evidence type="ECO:0000313" key="12">
    <source>
        <dbReference type="Proteomes" id="UP001314635"/>
    </source>
</evidence>
<evidence type="ECO:0000256" key="1">
    <source>
        <dbReference type="ARBA" id="ARBA00001478"/>
    </source>
</evidence>
<evidence type="ECO:0000259" key="9">
    <source>
        <dbReference type="Pfam" id="PF00534"/>
    </source>
</evidence>
<dbReference type="EC" id="2.4.1.21" evidence="8"/>
<evidence type="ECO:0000256" key="2">
    <source>
        <dbReference type="ARBA" id="ARBA00002764"/>
    </source>
</evidence>
<dbReference type="NCBIfam" id="NF001899">
    <property type="entry name" value="PRK00654.1-2"/>
    <property type="match status" value="1"/>
</dbReference>
<reference evidence="12" key="1">
    <citation type="journal article" date="2021" name="ISME J.">
        <title>Evolutionary origin and ecological implication of a unique nif island in free-living Bradyrhizobium lineages.</title>
        <authorList>
            <person name="Tao J."/>
        </authorList>
    </citation>
    <scope>NUCLEOTIDE SEQUENCE [LARGE SCALE GENOMIC DNA]</scope>
    <source>
        <strain evidence="12">SZCCT0094</strain>
    </source>
</reference>
<dbReference type="Proteomes" id="UP001314635">
    <property type="component" value="Unassembled WGS sequence"/>
</dbReference>
<dbReference type="InterPro" id="IPR013534">
    <property type="entry name" value="Starch_synth_cat_dom"/>
</dbReference>
<accession>A0ABS5G2C4</accession>
<dbReference type="Pfam" id="PF00534">
    <property type="entry name" value="Glycos_transf_1"/>
    <property type="match status" value="1"/>
</dbReference>
<dbReference type="NCBIfam" id="TIGR02095">
    <property type="entry name" value="glgA"/>
    <property type="match status" value="1"/>
</dbReference>
<evidence type="ECO:0000313" key="11">
    <source>
        <dbReference type="EMBL" id="MBR1135370.1"/>
    </source>
</evidence>
<dbReference type="InterPro" id="IPR011835">
    <property type="entry name" value="GS/SS"/>
</dbReference>
<evidence type="ECO:0000256" key="8">
    <source>
        <dbReference type="HAMAP-Rule" id="MF_00484"/>
    </source>
</evidence>
<dbReference type="Pfam" id="PF08323">
    <property type="entry name" value="Glyco_transf_5"/>
    <property type="match status" value="1"/>
</dbReference>
<evidence type="ECO:0000256" key="6">
    <source>
        <dbReference type="ARBA" id="ARBA00022679"/>
    </source>
</evidence>
<keyword evidence="5 8" id="KW-0328">Glycosyltransferase</keyword>
<comment type="function">
    <text evidence="2 8">Synthesizes alpha-1,4-glucan chains using ADP-glucose.</text>
</comment>
<evidence type="ECO:0000259" key="10">
    <source>
        <dbReference type="Pfam" id="PF08323"/>
    </source>
</evidence>
<feature type="domain" description="Glycosyl transferase family 1" evidence="9">
    <location>
        <begin position="294"/>
        <end position="437"/>
    </location>
</feature>
<comment type="similarity">
    <text evidence="4 8">Belongs to the glycosyltransferase 1 family. Bacterial/plant glycogen synthase subfamily.</text>
</comment>
<name>A0ABS5G2C4_9BRAD</name>
<comment type="catalytic activity">
    <reaction evidence="1 8">
        <text>[(1-&gt;4)-alpha-D-glucosyl](n) + ADP-alpha-D-glucose = [(1-&gt;4)-alpha-D-glucosyl](n+1) + ADP + H(+)</text>
        <dbReference type="Rhea" id="RHEA:18189"/>
        <dbReference type="Rhea" id="RHEA-COMP:9584"/>
        <dbReference type="Rhea" id="RHEA-COMP:9587"/>
        <dbReference type="ChEBI" id="CHEBI:15378"/>
        <dbReference type="ChEBI" id="CHEBI:15444"/>
        <dbReference type="ChEBI" id="CHEBI:57498"/>
        <dbReference type="ChEBI" id="CHEBI:456216"/>
        <dbReference type="EC" id="2.4.1.21"/>
    </reaction>
</comment>
<gene>
    <name evidence="8 11" type="primary">glgA</name>
    <name evidence="11" type="ORF">JQ619_06305</name>
</gene>
<dbReference type="PANTHER" id="PTHR45825:SF11">
    <property type="entry name" value="ALPHA AMYLASE DOMAIN-CONTAINING PROTEIN"/>
    <property type="match status" value="1"/>
</dbReference>
<dbReference type="HAMAP" id="MF_00484">
    <property type="entry name" value="Glycogen_synth"/>
    <property type="match status" value="1"/>
</dbReference>
<organism evidence="11 12">
    <name type="scientific">Bradyrhizobium denitrificans</name>
    <dbReference type="NCBI Taxonomy" id="2734912"/>
    <lineage>
        <taxon>Bacteria</taxon>
        <taxon>Pseudomonadati</taxon>
        <taxon>Pseudomonadota</taxon>
        <taxon>Alphaproteobacteria</taxon>
        <taxon>Hyphomicrobiales</taxon>
        <taxon>Nitrobacteraceae</taxon>
        <taxon>Bradyrhizobium</taxon>
    </lineage>
</organism>
<evidence type="ECO:0000256" key="4">
    <source>
        <dbReference type="ARBA" id="ARBA00010281"/>
    </source>
</evidence>
<feature type="domain" description="Starch synthase catalytic" evidence="10">
    <location>
        <begin position="5"/>
        <end position="239"/>
    </location>
</feature>
<dbReference type="Gene3D" id="3.40.50.2000">
    <property type="entry name" value="Glycogen Phosphorylase B"/>
    <property type="match status" value="2"/>
</dbReference>
<evidence type="ECO:0000256" key="3">
    <source>
        <dbReference type="ARBA" id="ARBA00004964"/>
    </source>
</evidence>
<dbReference type="PANTHER" id="PTHR45825">
    <property type="entry name" value="GRANULE-BOUND STARCH SYNTHASE 1, CHLOROPLASTIC/AMYLOPLASTIC"/>
    <property type="match status" value="1"/>
</dbReference>
<dbReference type="EMBL" id="JAFCLK010000005">
    <property type="protein sequence ID" value="MBR1135370.1"/>
    <property type="molecule type" value="Genomic_DNA"/>
</dbReference>
<keyword evidence="7 8" id="KW-0320">Glycogen biosynthesis</keyword>
<comment type="pathway">
    <text evidence="3 8">Glycan biosynthesis; glycogen biosynthesis.</text>
</comment>
<dbReference type="RefSeq" id="WP_012041228.1">
    <property type="nucleotide sequence ID" value="NZ_JABFDP010000001.1"/>
</dbReference>
<feature type="binding site" evidence="8">
    <location>
        <position position="18"/>
    </location>
    <ligand>
        <name>ADP-alpha-D-glucose</name>
        <dbReference type="ChEBI" id="CHEBI:57498"/>
    </ligand>
</feature>
<dbReference type="NCBIfam" id="NF010699">
    <property type="entry name" value="PRK14099.1"/>
    <property type="match status" value="1"/>
</dbReference>
<evidence type="ECO:0000256" key="5">
    <source>
        <dbReference type="ARBA" id="ARBA00022676"/>
    </source>
</evidence>
<protein>
    <recommendedName>
        <fullName evidence="8">Glycogen synthase</fullName>
        <ecNumber evidence="8">2.4.1.21</ecNumber>
    </recommendedName>
    <alternativeName>
        <fullName evidence="8">Starch [bacterial glycogen] synthase</fullName>
    </alternativeName>
</protein>
<comment type="caution">
    <text evidence="11">The sequence shown here is derived from an EMBL/GenBank/DDBJ whole genome shotgun (WGS) entry which is preliminary data.</text>
</comment>
<evidence type="ECO:0000256" key="7">
    <source>
        <dbReference type="ARBA" id="ARBA00023056"/>
    </source>
</evidence>
<dbReference type="InterPro" id="IPR001296">
    <property type="entry name" value="Glyco_trans_1"/>
</dbReference>
<proteinExistence type="inferred from homology"/>